<evidence type="ECO:0000313" key="3">
    <source>
        <dbReference type="EMBL" id="EDO9682719.1"/>
    </source>
</evidence>
<organism evidence="3">
    <name type="scientific">Campylobacter fetus</name>
    <dbReference type="NCBI Taxonomy" id="196"/>
    <lineage>
        <taxon>Bacteria</taxon>
        <taxon>Pseudomonadati</taxon>
        <taxon>Campylobacterota</taxon>
        <taxon>Epsilonproteobacteria</taxon>
        <taxon>Campylobacterales</taxon>
        <taxon>Campylobacteraceae</taxon>
        <taxon>Campylobacter</taxon>
    </lineage>
</organism>
<comment type="caution">
    <text evidence="3">The sequence shown here is derived from an EMBL/GenBank/DDBJ whole genome shotgun (WGS) entry which is preliminary data.</text>
</comment>
<evidence type="ECO:0000256" key="1">
    <source>
        <dbReference type="SAM" id="MobiDB-lite"/>
    </source>
</evidence>
<feature type="domain" description="IrrE N-terminal-like" evidence="2">
    <location>
        <begin position="311"/>
        <end position="388"/>
    </location>
</feature>
<dbReference type="EMBL" id="AANITE010000012">
    <property type="protein sequence ID" value="EDO9682719.1"/>
    <property type="molecule type" value="Genomic_DNA"/>
</dbReference>
<feature type="region of interest" description="Disordered" evidence="1">
    <location>
        <begin position="477"/>
        <end position="503"/>
    </location>
</feature>
<sequence>MQNNFSNWADKLIETNQLNLKDTLTFRKQDGTTFKKSIGEIFDFVNEKLKPASQEKFMKNVDEGVATGNIVGYIYGASKKYDFDGKVQEKTKEQKPAKEQAQENQTNSSFRRKEPFDKAAWAKEHEEKAERAKQVTINQFVALETNLKNPKTQAKAQQEFNEFLSQMSRNYEYSANNVMLISAQLRDRGLENTGIVKSQADWEKMGVKVRQEGLIILTPTKAIAYEREKVATENGEKWIYKLDDEGKKIPKLNEKGEQEYVTYFNMDGKVFTAQMTDAYESGKLQRPSNDKIPANAITNEAIDVVCAKIANELGVDLNIRPLEKDSYFKYEDKKYEIHINANLSNEEQFNALMREVGSKILHTHDTFNNKDYNEARRKGEAESFAYILAEKFGVEAKTSNYIAEYLKAEEAKPADKREDIKDVLTDVMKAVQYADYKLNLDKLAADFKNATAQIQSETQSNSEKSYDEAFKEIITPSEEVKEEVKSEAKNTETNAKKNTHKQK</sequence>
<protein>
    <recommendedName>
        <fullName evidence="2">IrrE N-terminal-like domain-containing protein</fullName>
    </recommendedName>
</protein>
<gene>
    <name evidence="3" type="ORF">GPS25_08515</name>
</gene>
<evidence type="ECO:0000259" key="2">
    <source>
        <dbReference type="Pfam" id="PF06114"/>
    </source>
</evidence>
<reference evidence="3" key="1">
    <citation type="submission" date="2019-12" db="EMBL/GenBank/DDBJ databases">
        <authorList>
            <consortium name="PulseNet: The National Subtyping Network for Foodborne Disease Surveillance"/>
            <person name="Tarr C.L."/>
            <person name="Trees E."/>
            <person name="Katz L.S."/>
            <person name="Carleton-Romer H.A."/>
            <person name="Stroika S."/>
            <person name="Kucerova Z."/>
            <person name="Roache K.F."/>
            <person name="Sabol A.L."/>
            <person name="Besser J."/>
            <person name="Gerner-Smidt P."/>
        </authorList>
    </citation>
    <scope>NUCLEOTIDE SEQUENCE</scope>
    <source>
        <strain evidence="3">PNUSAC014016</strain>
    </source>
</reference>
<accession>A0A6F9JC56</accession>
<dbReference type="AlphaFoldDB" id="A0A6F9JC56"/>
<dbReference type="Pfam" id="PF06114">
    <property type="entry name" value="Peptidase_M78"/>
    <property type="match status" value="1"/>
</dbReference>
<feature type="region of interest" description="Disordered" evidence="1">
    <location>
        <begin position="87"/>
        <end position="114"/>
    </location>
</feature>
<dbReference type="InterPro" id="IPR010359">
    <property type="entry name" value="IrrE_HExxH"/>
</dbReference>
<feature type="compositionally biased region" description="Basic and acidic residues" evidence="1">
    <location>
        <begin position="87"/>
        <end position="101"/>
    </location>
</feature>
<proteinExistence type="predicted"/>
<feature type="compositionally biased region" description="Basic and acidic residues" evidence="1">
    <location>
        <begin position="478"/>
        <end position="490"/>
    </location>
</feature>
<name>A0A6F9JC56_CAMFE</name>